<keyword evidence="2" id="KW-0547">Nucleotide-binding</keyword>
<dbReference type="KEGG" id="mico:GDR74_16635"/>
<dbReference type="SUPFAM" id="SSF53067">
    <property type="entry name" value="Actin-like ATPase domain"/>
    <property type="match status" value="2"/>
</dbReference>
<accession>A0A5P9JYM7</accession>
<gene>
    <name evidence="4" type="ORF">GDR74_16635</name>
</gene>
<evidence type="ECO:0000313" key="4">
    <source>
        <dbReference type="EMBL" id="QFU17707.1"/>
    </source>
</evidence>
<dbReference type="InterPro" id="IPR018181">
    <property type="entry name" value="Heat_shock_70_CS"/>
</dbReference>
<dbReference type="Pfam" id="PF00012">
    <property type="entry name" value="HSP70"/>
    <property type="match status" value="1"/>
</dbReference>
<dbReference type="CDD" id="cd10231">
    <property type="entry name" value="ASKHA_NBD_HSP70_YegD-like"/>
    <property type="match status" value="1"/>
</dbReference>
<evidence type="ECO:0000313" key="5">
    <source>
        <dbReference type="Proteomes" id="UP000325614"/>
    </source>
</evidence>
<dbReference type="PANTHER" id="PTHR19375">
    <property type="entry name" value="HEAT SHOCK PROTEIN 70KDA"/>
    <property type="match status" value="1"/>
</dbReference>
<dbReference type="GO" id="GO:0140662">
    <property type="term" value="F:ATP-dependent protein folding chaperone"/>
    <property type="evidence" value="ECO:0007669"/>
    <property type="project" value="InterPro"/>
</dbReference>
<dbReference type="Gene3D" id="3.30.420.40">
    <property type="match status" value="2"/>
</dbReference>
<dbReference type="InterPro" id="IPR013126">
    <property type="entry name" value="Hsp_70_fam"/>
</dbReference>
<evidence type="ECO:0000256" key="3">
    <source>
        <dbReference type="ARBA" id="ARBA00022840"/>
    </source>
</evidence>
<dbReference type="EMBL" id="CP045423">
    <property type="protein sequence ID" value="QFU17707.1"/>
    <property type="molecule type" value="Genomic_DNA"/>
</dbReference>
<proteinExistence type="inferred from homology"/>
<dbReference type="InterPro" id="IPR042054">
    <property type="entry name" value="YegD-like"/>
</dbReference>
<dbReference type="Proteomes" id="UP000325614">
    <property type="component" value="Chromosome"/>
</dbReference>
<evidence type="ECO:0000256" key="2">
    <source>
        <dbReference type="ARBA" id="ARBA00022741"/>
    </source>
</evidence>
<dbReference type="PROSITE" id="PS01036">
    <property type="entry name" value="HSP70_3"/>
    <property type="match status" value="1"/>
</dbReference>
<dbReference type="InterPro" id="IPR043129">
    <property type="entry name" value="ATPase_NBD"/>
</dbReference>
<evidence type="ECO:0000256" key="1">
    <source>
        <dbReference type="ARBA" id="ARBA00007381"/>
    </source>
</evidence>
<name>A0A5P9JYM7_9HYPH</name>
<dbReference type="AlphaFoldDB" id="A0A5P9JYM7"/>
<sequence>MSSAFQDVSIGIDFGTSNTVVAIADRGGRVEALTFDHRGARLRIYTTALCFWDERDGNGLRTRVEGGPWAIERFLEGVSAHRFIQSFKTFAASASFQETRIFRERFRFEDLLSTFLRTLLQHAGGRIDLAAGNITIGRPVEFAGYNPDDALAMRRYGTAFGKLGAGHARYAYEPVGAAFFYARELTRDATVLVADFGGGTSDFSVMRFSRVGGALRAEPLSHTGIGIAGDAFDYRIVDRIVSPRLGKGGSYRSMGKILSIPNHYYANFARWNQLALMKGNGDLKELRELARSALDPEPLERFADIVEYDLGFDLYRAVSAAKVALSSEEETEFRFRAEGIEVCAPVTRSQFESWIAEDVRSIGDTVDRALLSARVRPEEIDRVFLTGGTSFVPAIRRLFLERFGESRLSSADQFESIAYGLALIGQTDDPDRWVVGPRERERATMSLP</sequence>
<protein>
    <submittedName>
        <fullName evidence="4">Hsp70 family protein</fullName>
    </submittedName>
</protein>
<dbReference type="RefSeq" id="WP_152587339.1">
    <property type="nucleotide sequence ID" value="NZ_CP045423.1"/>
</dbReference>
<organism evidence="4 5">
    <name type="scientific">Microvirga thermotolerans</name>
    <dbReference type="NCBI Taxonomy" id="2651334"/>
    <lineage>
        <taxon>Bacteria</taxon>
        <taxon>Pseudomonadati</taxon>
        <taxon>Pseudomonadota</taxon>
        <taxon>Alphaproteobacteria</taxon>
        <taxon>Hyphomicrobiales</taxon>
        <taxon>Methylobacteriaceae</taxon>
        <taxon>Microvirga</taxon>
    </lineage>
</organism>
<dbReference type="GO" id="GO:0005524">
    <property type="term" value="F:ATP binding"/>
    <property type="evidence" value="ECO:0007669"/>
    <property type="project" value="UniProtKB-KW"/>
</dbReference>
<keyword evidence="5" id="KW-1185">Reference proteome</keyword>
<dbReference type="PRINTS" id="PR00301">
    <property type="entry name" value="HEATSHOCK70"/>
</dbReference>
<keyword evidence="3" id="KW-0067">ATP-binding</keyword>
<comment type="similarity">
    <text evidence="1">Belongs to the heat shock protein 70 family.</text>
</comment>
<reference evidence="4 5" key="1">
    <citation type="submission" date="2019-10" db="EMBL/GenBank/DDBJ databases">
        <title>Isolation, Identification of Microvirga thermotolerans HR1, a novel thermophilic bacterium and Comparative Genomics of the genus Microvirga.</title>
        <authorList>
            <person name="Li J."/>
            <person name="Zhang W."/>
            <person name="Lin M."/>
            <person name="Wang J."/>
        </authorList>
    </citation>
    <scope>NUCLEOTIDE SEQUENCE [LARGE SCALE GENOMIC DNA]</scope>
    <source>
        <strain evidence="4 5">HR1</strain>
    </source>
</reference>